<dbReference type="PANTHER" id="PTHR23502:SF51">
    <property type="entry name" value="QUINIDINE RESISTANCE PROTEIN 1-RELATED"/>
    <property type="match status" value="1"/>
</dbReference>
<reference evidence="13 14" key="1">
    <citation type="journal article" date="2016" name="Genome Biol. Evol.">
        <title>Draft genome sequence of an aflatoxigenic Aspergillus species, A. bombycis.</title>
        <authorList>
            <person name="Moore G.G."/>
            <person name="Mack B.M."/>
            <person name="Beltz S.B."/>
            <person name="Gilbert M.K."/>
        </authorList>
    </citation>
    <scope>NUCLEOTIDE SEQUENCE [LARGE SCALE GENOMIC DNA]</scope>
    <source>
        <strain evidence="14">NRRL 26010</strain>
    </source>
</reference>
<gene>
    <name evidence="13" type="ORF">ABOM_011056</name>
</gene>
<dbReference type="Pfam" id="PF07690">
    <property type="entry name" value="MFS_1"/>
    <property type="match status" value="1"/>
</dbReference>
<dbReference type="PANTHER" id="PTHR23502">
    <property type="entry name" value="MAJOR FACILITATOR SUPERFAMILY"/>
    <property type="match status" value="1"/>
</dbReference>
<dbReference type="InterPro" id="IPR011701">
    <property type="entry name" value="MFS"/>
</dbReference>
<comment type="catalytic activity">
    <reaction evidence="8">
        <text>citrate(in) = citrate(out)</text>
        <dbReference type="Rhea" id="RHEA:33183"/>
        <dbReference type="ChEBI" id="CHEBI:16947"/>
    </reaction>
</comment>
<keyword evidence="5 11" id="KW-1133">Transmembrane helix</keyword>
<keyword evidence="14" id="KW-1185">Reference proteome</keyword>
<dbReference type="FunFam" id="1.20.1720.10:FF:000009">
    <property type="entry name" value="MFS multidrug transporter"/>
    <property type="match status" value="1"/>
</dbReference>
<feature type="transmembrane region" description="Helical" evidence="11">
    <location>
        <begin position="168"/>
        <end position="193"/>
    </location>
</feature>
<evidence type="ECO:0000256" key="11">
    <source>
        <dbReference type="SAM" id="Phobius"/>
    </source>
</evidence>
<comment type="similarity">
    <text evidence="2">Belongs to the major facilitator superfamily.</text>
</comment>
<organism evidence="13 14">
    <name type="scientific">Aspergillus bombycis</name>
    <dbReference type="NCBI Taxonomy" id="109264"/>
    <lineage>
        <taxon>Eukaryota</taxon>
        <taxon>Fungi</taxon>
        <taxon>Dikarya</taxon>
        <taxon>Ascomycota</taxon>
        <taxon>Pezizomycotina</taxon>
        <taxon>Eurotiomycetes</taxon>
        <taxon>Eurotiomycetidae</taxon>
        <taxon>Eurotiales</taxon>
        <taxon>Aspergillaceae</taxon>
        <taxon>Aspergillus</taxon>
    </lineage>
</organism>
<dbReference type="GO" id="GO:0015137">
    <property type="term" value="F:citrate transmembrane transporter activity"/>
    <property type="evidence" value="ECO:0007669"/>
    <property type="project" value="UniProtKB-ARBA"/>
</dbReference>
<protein>
    <recommendedName>
        <fullName evidence="10">Citrate exporter 1</fullName>
    </recommendedName>
</protein>
<feature type="transmembrane region" description="Helical" evidence="11">
    <location>
        <begin position="280"/>
        <end position="300"/>
    </location>
</feature>
<accession>A0A1F7ZMC8</accession>
<dbReference type="OrthoDB" id="2441642at2759"/>
<feature type="domain" description="Major facilitator superfamily (MFS) profile" evidence="12">
    <location>
        <begin position="44"/>
        <end position="488"/>
    </location>
</feature>
<evidence type="ECO:0000256" key="3">
    <source>
        <dbReference type="ARBA" id="ARBA00022448"/>
    </source>
</evidence>
<keyword evidence="4 11" id="KW-0812">Transmembrane</keyword>
<evidence type="ECO:0000256" key="5">
    <source>
        <dbReference type="ARBA" id="ARBA00022989"/>
    </source>
</evidence>
<comment type="caution">
    <text evidence="13">The sequence shown here is derived from an EMBL/GenBank/DDBJ whole genome shotgun (WGS) entry which is preliminary data.</text>
</comment>
<evidence type="ECO:0000256" key="7">
    <source>
        <dbReference type="ARBA" id="ARBA00023180"/>
    </source>
</evidence>
<dbReference type="PROSITE" id="PS50850">
    <property type="entry name" value="MFS"/>
    <property type="match status" value="1"/>
</dbReference>
<dbReference type="InterPro" id="IPR020846">
    <property type="entry name" value="MFS_dom"/>
</dbReference>
<dbReference type="Gene3D" id="1.20.1250.20">
    <property type="entry name" value="MFS general substrate transporter like domains"/>
    <property type="match status" value="1"/>
</dbReference>
<dbReference type="SUPFAM" id="SSF103473">
    <property type="entry name" value="MFS general substrate transporter"/>
    <property type="match status" value="1"/>
</dbReference>
<feature type="transmembrane region" description="Helical" evidence="11">
    <location>
        <begin position="312"/>
        <end position="332"/>
    </location>
</feature>
<evidence type="ECO:0000313" key="13">
    <source>
        <dbReference type="EMBL" id="OGM40571.1"/>
    </source>
</evidence>
<evidence type="ECO:0000256" key="1">
    <source>
        <dbReference type="ARBA" id="ARBA00004141"/>
    </source>
</evidence>
<dbReference type="FunFam" id="1.20.1250.20:FF:000172">
    <property type="entry name" value="MFS multidrug resistance transporter"/>
    <property type="match status" value="1"/>
</dbReference>
<evidence type="ECO:0000313" key="14">
    <source>
        <dbReference type="Proteomes" id="UP000179179"/>
    </source>
</evidence>
<feature type="transmembrane region" description="Helical" evidence="11">
    <location>
        <begin position="42"/>
        <end position="63"/>
    </location>
</feature>
<keyword evidence="7" id="KW-0325">Glycoprotein</keyword>
<dbReference type="AlphaFoldDB" id="A0A1F7ZMC8"/>
<dbReference type="GO" id="GO:0005886">
    <property type="term" value="C:plasma membrane"/>
    <property type="evidence" value="ECO:0007669"/>
    <property type="project" value="TreeGrafter"/>
</dbReference>
<feature type="transmembrane region" description="Helical" evidence="11">
    <location>
        <begin position="199"/>
        <end position="218"/>
    </location>
</feature>
<feature type="transmembrane region" description="Helical" evidence="11">
    <location>
        <begin position="403"/>
        <end position="424"/>
    </location>
</feature>
<proteinExistence type="inferred from homology"/>
<dbReference type="GeneID" id="34454446"/>
<dbReference type="InterPro" id="IPR036259">
    <property type="entry name" value="MFS_trans_sf"/>
</dbReference>
<comment type="subcellular location">
    <subcellularLocation>
        <location evidence="1">Membrane</location>
        <topology evidence="1">Multi-pass membrane protein</topology>
    </subcellularLocation>
</comment>
<dbReference type="RefSeq" id="XP_022384288.1">
    <property type="nucleotide sequence ID" value="XM_022538184.1"/>
</dbReference>
<dbReference type="Proteomes" id="UP000179179">
    <property type="component" value="Unassembled WGS sequence"/>
</dbReference>
<feature type="transmembrane region" description="Helical" evidence="11">
    <location>
        <begin position="436"/>
        <end position="457"/>
    </location>
</feature>
<dbReference type="EMBL" id="LYCR01000139">
    <property type="protein sequence ID" value="OGM40571.1"/>
    <property type="molecule type" value="Genomic_DNA"/>
</dbReference>
<comment type="function">
    <text evidence="9">Transmembrane transporter that exports citrate across the cell membrane.</text>
</comment>
<evidence type="ECO:0000256" key="10">
    <source>
        <dbReference type="ARBA" id="ARBA00074746"/>
    </source>
</evidence>
<evidence type="ECO:0000259" key="12">
    <source>
        <dbReference type="PROSITE" id="PS50850"/>
    </source>
</evidence>
<sequence length="499" mass="54622">MNSAEPKTITPTNDDVCEDVADGVPSEPPQPLYSILSEKEKIFTVCTCSMVTFLAPVAANMYFPALGPLARDMHVSSSKISLTITSFKIVQGVAPVLTASFSDQNGRRPVLLASVLIFIGSNIGLALQSSYAALLVLRCFQALGSSNISLISSASVADVVPRAERGRYMFYSSLGMTIGPAIGPTLGGILTQFLGWRSIFWFLCISSGVMFCVIMLFLRETCRAIVGNGSVSPQPWNRCALQFLHQDSQQVPDYETRVITRRRPGILATLGILLDRHISLLVLCNALCFCGTSAILSSLPVLLERKYRLNPLQIGLCYLPHTAGGILARWNVGTLVDRNFKRHAHKIGEKLRSNQQTQGQLRRMPLEKVRLELALPFLYLSCLCVIGYSWIMYYDVHLAGPLVLLFLFGNATTGVNNSITTLAIDLNAYRPAAAMAAMNTVKHLTAAGAVAAVVPLIDAIGIGWVGTFLAGLWFLASPALWILYWKGQRWRQMETSEQD</sequence>
<keyword evidence="3" id="KW-0813">Transport</keyword>
<evidence type="ECO:0000256" key="9">
    <source>
        <dbReference type="ARBA" id="ARBA00057034"/>
    </source>
</evidence>
<dbReference type="Gene3D" id="1.20.1720.10">
    <property type="entry name" value="Multidrug resistance protein D"/>
    <property type="match status" value="1"/>
</dbReference>
<feature type="transmembrane region" description="Helical" evidence="11">
    <location>
        <begin position="463"/>
        <end position="484"/>
    </location>
</feature>
<keyword evidence="6 11" id="KW-0472">Membrane</keyword>
<evidence type="ECO:0000256" key="8">
    <source>
        <dbReference type="ARBA" id="ARBA00051015"/>
    </source>
</evidence>
<evidence type="ECO:0000256" key="6">
    <source>
        <dbReference type="ARBA" id="ARBA00023136"/>
    </source>
</evidence>
<evidence type="ECO:0000256" key="4">
    <source>
        <dbReference type="ARBA" id="ARBA00022692"/>
    </source>
</evidence>
<feature type="transmembrane region" description="Helical" evidence="11">
    <location>
        <begin position="110"/>
        <end position="127"/>
    </location>
</feature>
<evidence type="ECO:0000256" key="2">
    <source>
        <dbReference type="ARBA" id="ARBA00008335"/>
    </source>
</evidence>
<dbReference type="GO" id="GO:0140115">
    <property type="term" value="P:export across plasma membrane"/>
    <property type="evidence" value="ECO:0007669"/>
    <property type="project" value="UniProtKB-ARBA"/>
</dbReference>
<feature type="transmembrane region" description="Helical" evidence="11">
    <location>
        <begin position="371"/>
        <end position="391"/>
    </location>
</feature>
<name>A0A1F7ZMC8_9EURO</name>